<comment type="caution">
    <text evidence="2">The sequence shown here is derived from an EMBL/GenBank/DDBJ whole genome shotgun (WGS) entry which is preliminary data.</text>
</comment>
<accession>A0A062ULY3</accession>
<dbReference type="STRING" id="1280947.HY30_05255"/>
<dbReference type="OrthoDB" id="7428974at2"/>
<evidence type="ECO:0000313" key="2">
    <source>
        <dbReference type="EMBL" id="KCZ57584.1"/>
    </source>
</evidence>
<dbReference type="InterPro" id="IPR045500">
    <property type="entry name" value="DUF6491"/>
</dbReference>
<dbReference type="Pfam" id="PF20101">
    <property type="entry name" value="DUF6491"/>
    <property type="match status" value="1"/>
</dbReference>
<keyword evidence="1" id="KW-0732">Signal</keyword>
<dbReference type="AlphaFoldDB" id="A0A062ULY3"/>
<dbReference type="Proteomes" id="UP000027190">
    <property type="component" value="Unassembled WGS sequence"/>
</dbReference>
<protein>
    <recommendedName>
        <fullName evidence="4">Beta/gamma crystallin 'Greek key' domain-containing protein</fullName>
    </recommendedName>
</protein>
<dbReference type="EMBL" id="AWFG01000030">
    <property type="protein sequence ID" value="KCZ57584.1"/>
    <property type="molecule type" value="Genomic_DNA"/>
</dbReference>
<dbReference type="RefSeq" id="WP_051615355.1">
    <property type="nucleotide sequence ID" value="NZ_AWFG01000030.1"/>
</dbReference>
<evidence type="ECO:0000313" key="3">
    <source>
        <dbReference type="Proteomes" id="UP000027190"/>
    </source>
</evidence>
<keyword evidence="3" id="KW-1185">Reference proteome</keyword>
<evidence type="ECO:0008006" key="4">
    <source>
        <dbReference type="Google" id="ProtNLM"/>
    </source>
</evidence>
<dbReference type="eggNOG" id="ENOG502ZW29">
    <property type="taxonomic scope" value="Bacteria"/>
</dbReference>
<proteinExistence type="predicted"/>
<sequence>MFRNTRKLAYALPLLGLVTIAGRFAHADPVPANPAPEKLAVIRFADLGGIENWRAVDDRTLLIEGHDNQWYKAEMMGPCTGLGFANTIGFVADPMGDVDRFSSVYVDGQRCYFRNFTKTGAPARDAKTN</sequence>
<organism evidence="2 3">
    <name type="scientific">Hyphomonas chukchiensis</name>
    <dbReference type="NCBI Taxonomy" id="1280947"/>
    <lineage>
        <taxon>Bacteria</taxon>
        <taxon>Pseudomonadati</taxon>
        <taxon>Pseudomonadota</taxon>
        <taxon>Alphaproteobacteria</taxon>
        <taxon>Hyphomonadales</taxon>
        <taxon>Hyphomonadaceae</taxon>
        <taxon>Hyphomonas</taxon>
    </lineage>
</organism>
<feature type="chain" id="PRO_5001619421" description="Beta/gamma crystallin 'Greek key' domain-containing protein" evidence="1">
    <location>
        <begin position="28"/>
        <end position="129"/>
    </location>
</feature>
<name>A0A062ULY3_9PROT</name>
<dbReference type="PATRIC" id="fig|1280947.3.peg.2236"/>
<gene>
    <name evidence="2" type="ORF">HY30_05255</name>
</gene>
<evidence type="ECO:0000256" key="1">
    <source>
        <dbReference type="SAM" id="SignalP"/>
    </source>
</evidence>
<feature type="signal peptide" evidence="1">
    <location>
        <begin position="1"/>
        <end position="27"/>
    </location>
</feature>
<reference evidence="2 3" key="1">
    <citation type="journal article" date="2014" name="Antonie Van Leeuwenhoek">
        <title>Hyphomonas beringensis sp. nov. and Hyphomonas chukchiensis sp. nov., isolated from surface seawater of the Bering Sea and Chukchi Sea.</title>
        <authorList>
            <person name="Li C."/>
            <person name="Lai Q."/>
            <person name="Li G."/>
            <person name="Dong C."/>
            <person name="Wang J."/>
            <person name="Liao Y."/>
            <person name="Shao Z."/>
        </authorList>
    </citation>
    <scope>NUCLEOTIDE SEQUENCE [LARGE SCALE GENOMIC DNA]</scope>
    <source>
        <strain evidence="2 3">BH-BN04-4</strain>
    </source>
</reference>